<dbReference type="PaxDb" id="44689-DDB0189253"/>
<dbReference type="AlphaFoldDB" id="Q54F39"/>
<feature type="compositionally biased region" description="Low complexity" evidence="1">
    <location>
        <begin position="195"/>
        <end position="204"/>
    </location>
</feature>
<dbReference type="OMA" id="KEYFCAA"/>
<dbReference type="HOGENOM" id="CLU_701007_0_0_1"/>
<dbReference type="EMBL" id="AAFI02000175">
    <property type="protein sequence ID" value="EAL61851.1"/>
    <property type="molecule type" value="Genomic_DNA"/>
</dbReference>
<organism evidence="2 3">
    <name type="scientific">Dictyostelium discoideum</name>
    <name type="common">Social amoeba</name>
    <dbReference type="NCBI Taxonomy" id="44689"/>
    <lineage>
        <taxon>Eukaryota</taxon>
        <taxon>Amoebozoa</taxon>
        <taxon>Evosea</taxon>
        <taxon>Eumycetozoa</taxon>
        <taxon>Dictyostelia</taxon>
        <taxon>Dictyosteliales</taxon>
        <taxon>Dictyosteliaceae</taxon>
        <taxon>Dictyostelium</taxon>
    </lineage>
</organism>
<feature type="compositionally biased region" description="Basic and acidic residues" evidence="1">
    <location>
        <begin position="221"/>
        <end position="235"/>
    </location>
</feature>
<evidence type="ECO:0000313" key="3">
    <source>
        <dbReference type="Proteomes" id="UP000002195"/>
    </source>
</evidence>
<accession>Q54F39</accession>
<comment type="caution">
    <text evidence="2">The sequence shown here is derived from an EMBL/GenBank/DDBJ whole genome shotgun (WGS) entry which is preliminary data.</text>
</comment>
<dbReference type="dictyBase" id="DDB_G0291135"/>
<dbReference type="InParanoid" id="Q54F39"/>
<dbReference type="SMR" id="Q54F39"/>
<proteinExistence type="predicted"/>
<dbReference type="Proteomes" id="UP000002195">
    <property type="component" value="Unassembled WGS sequence"/>
</dbReference>
<evidence type="ECO:0000256" key="1">
    <source>
        <dbReference type="SAM" id="MobiDB-lite"/>
    </source>
</evidence>
<keyword evidence="3" id="KW-1185">Reference proteome</keyword>
<evidence type="ECO:0000313" key="2">
    <source>
        <dbReference type="EMBL" id="EAL61851.1"/>
    </source>
</evidence>
<sequence>MTTTDNEKKVKLQQILTDSLLLQKQVKVIFAGGNNNETTIKQITTLLGQLRDKSKQANELCEQLSHDHGKSLVSILNCFINWNQIVLDATTSTTPTSIEKLKEYSLPIESKLIEIRSIAKSFKDASLDARSMELLTNIYNKTNQIDKEVDILEKAVSAEKNPQRSVALFDAYLKKLDHTYQDRDRIYQLNNKDTQQQQQQQQQQDNDEDIKVSTSSSKKYQQQEKEEKEKEDKDNGFMKLHADAWEIYLWLKSMPGFPRDQFILQRKNQLFKLAIYIGSLANPLISAKDKEVVSISMEAFDEALHIADITQNKEYFCAATAHKSSVVYRTLPEDERAKLFKSLVDVEQSMKPVNSEIRDLIQSIENKDPSLFPEKKEQEDKEKDEKLKKENESK</sequence>
<feature type="region of interest" description="Disordered" evidence="1">
    <location>
        <begin position="191"/>
        <end position="235"/>
    </location>
</feature>
<dbReference type="eggNOG" id="ENOG502T1TW">
    <property type="taxonomic scope" value="Eukaryota"/>
</dbReference>
<dbReference type="RefSeq" id="XP_635351.1">
    <property type="nucleotide sequence ID" value="XM_630259.1"/>
</dbReference>
<name>Q54F39_DICDI</name>
<gene>
    <name evidence="2" type="ORF">DDB_G0291135</name>
</gene>
<dbReference type="KEGG" id="ddi:DDB_G0291135"/>
<dbReference type="GeneID" id="8627999"/>
<protein>
    <submittedName>
        <fullName evidence="2">Uncharacterized protein</fullName>
    </submittedName>
</protein>
<dbReference type="FunCoup" id="Q54F39">
    <property type="interactions" value="435"/>
</dbReference>
<feature type="region of interest" description="Disordered" evidence="1">
    <location>
        <begin position="368"/>
        <end position="394"/>
    </location>
</feature>
<reference evidence="2 3" key="1">
    <citation type="journal article" date="2005" name="Nature">
        <title>The genome of the social amoeba Dictyostelium discoideum.</title>
        <authorList>
            <consortium name="The Dictyostelium discoideum Sequencing Consortium"/>
            <person name="Eichinger L."/>
            <person name="Pachebat J.A."/>
            <person name="Glockner G."/>
            <person name="Rajandream M.A."/>
            <person name="Sucgang R."/>
            <person name="Berriman M."/>
            <person name="Song J."/>
            <person name="Olsen R."/>
            <person name="Szafranski K."/>
            <person name="Xu Q."/>
            <person name="Tunggal B."/>
            <person name="Kummerfeld S."/>
            <person name="Madera M."/>
            <person name="Konfortov B.A."/>
            <person name="Rivero F."/>
            <person name="Bankier A.T."/>
            <person name="Lehmann R."/>
            <person name="Hamlin N."/>
            <person name="Davies R."/>
            <person name="Gaudet P."/>
            <person name="Fey P."/>
            <person name="Pilcher K."/>
            <person name="Chen G."/>
            <person name="Saunders D."/>
            <person name="Sodergren E."/>
            <person name="Davis P."/>
            <person name="Kerhornou A."/>
            <person name="Nie X."/>
            <person name="Hall N."/>
            <person name="Anjard C."/>
            <person name="Hemphill L."/>
            <person name="Bason N."/>
            <person name="Farbrother P."/>
            <person name="Desany B."/>
            <person name="Just E."/>
            <person name="Morio T."/>
            <person name="Rost R."/>
            <person name="Churcher C."/>
            <person name="Cooper J."/>
            <person name="Haydock S."/>
            <person name="van Driessche N."/>
            <person name="Cronin A."/>
            <person name="Goodhead I."/>
            <person name="Muzny D."/>
            <person name="Mourier T."/>
            <person name="Pain A."/>
            <person name="Lu M."/>
            <person name="Harper D."/>
            <person name="Lindsay R."/>
            <person name="Hauser H."/>
            <person name="James K."/>
            <person name="Quiles M."/>
            <person name="Madan Babu M."/>
            <person name="Saito T."/>
            <person name="Buchrieser C."/>
            <person name="Wardroper A."/>
            <person name="Felder M."/>
            <person name="Thangavelu M."/>
            <person name="Johnson D."/>
            <person name="Knights A."/>
            <person name="Loulseged H."/>
            <person name="Mungall K."/>
            <person name="Oliver K."/>
            <person name="Price C."/>
            <person name="Quail M.A."/>
            <person name="Urushihara H."/>
            <person name="Hernandez J."/>
            <person name="Rabbinowitsch E."/>
            <person name="Steffen D."/>
            <person name="Sanders M."/>
            <person name="Ma J."/>
            <person name="Kohara Y."/>
            <person name="Sharp S."/>
            <person name="Simmonds M."/>
            <person name="Spiegler S."/>
            <person name="Tivey A."/>
            <person name="Sugano S."/>
            <person name="White B."/>
            <person name="Walker D."/>
            <person name="Woodward J."/>
            <person name="Winckler T."/>
            <person name="Tanaka Y."/>
            <person name="Shaulsky G."/>
            <person name="Schleicher M."/>
            <person name="Weinstock G."/>
            <person name="Rosenthal A."/>
            <person name="Cox E.C."/>
            <person name="Chisholm R.L."/>
            <person name="Gibbs R."/>
            <person name="Loomis W.F."/>
            <person name="Platzer M."/>
            <person name="Kay R.R."/>
            <person name="Williams J."/>
            <person name="Dear P.H."/>
            <person name="Noegel A.A."/>
            <person name="Barrell B."/>
            <person name="Kuspa A."/>
        </authorList>
    </citation>
    <scope>NUCLEOTIDE SEQUENCE [LARGE SCALE GENOMIC DNA]</scope>
    <source>
        <strain evidence="2 3">AX4</strain>
    </source>
</reference>
<dbReference type="VEuPathDB" id="AmoebaDB:DDB_G0291135"/>